<sequence length="287" mass="32661">QKVVEEQRKELNVLKVKYENLQKEWDNQQEHLGRLQGEVFKLRNQLQSQSSFCASLGSIMGNLVWRASRLEPVIELLLETNKLGEFMCVVSGTLVSFLDTYNRDIPDIRSDESQFILSICGVVANIAAIPCGRHFIVSNTNGKDLLDQIFKALPKIPCVSDSLSRIMVCERSAELKVLALRLLESITFDIPNRIILQSFKKHLPIQKLEGLKEVTDAEIRQYATSVLKNVSKAETELKEQETRPPGPYVPYEDCMLAKVSIKIASKYETKLRYSHLTITLLLCFSEE</sequence>
<organism evidence="1 2">
    <name type="scientific">Rhodnius prolixus</name>
    <name type="common">Triatomid bug</name>
    <dbReference type="NCBI Taxonomy" id="13249"/>
    <lineage>
        <taxon>Eukaryota</taxon>
        <taxon>Metazoa</taxon>
        <taxon>Ecdysozoa</taxon>
        <taxon>Arthropoda</taxon>
        <taxon>Hexapoda</taxon>
        <taxon>Insecta</taxon>
        <taxon>Pterygota</taxon>
        <taxon>Neoptera</taxon>
        <taxon>Paraneoptera</taxon>
        <taxon>Hemiptera</taxon>
        <taxon>Heteroptera</taxon>
        <taxon>Panheteroptera</taxon>
        <taxon>Cimicomorpha</taxon>
        <taxon>Reduviidae</taxon>
        <taxon>Triatominae</taxon>
        <taxon>Rhodnius</taxon>
    </lineage>
</organism>
<reference evidence="1" key="1">
    <citation type="submission" date="2015-05" db="UniProtKB">
        <authorList>
            <consortium name="EnsemblMetazoa"/>
        </authorList>
    </citation>
    <scope>IDENTIFICATION</scope>
</reference>
<dbReference type="EMBL" id="ACPB03012392">
    <property type="status" value="NOT_ANNOTATED_CDS"/>
    <property type="molecule type" value="Genomic_DNA"/>
</dbReference>
<protein>
    <submittedName>
        <fullName evidence="1">Uncharacterized protein</fullName>
    </submittedName>
</protein>
<dbReference type="VEuPathDB" id="VectorBase:RPRC013791"/>
<evidence type="ECO:0000313" key="2">
    <source>
        <dbReference type="Proteomes" id="UP000015103"/>
    </source>
</evidence>
<dbReference type="EnsemblMetazoa" id="RPRC013791-RA">
    <property type="protein sequence ID" value="RPRC013791-PA"/>
    <property type="gene ID" value="RPRC013791"/>
</dbReference>
<dbReference type="STRING" id="13249.T1IBX1"/>
<dbReference type="Proteomes" id="UP000015103">
    <property type="component" value="Unassembled WGS sequence"/>
</dbReference>
<dbReference type="AlphaFoldDB" id="T1IBX1"/>
<dbReference type="eggNOG" id="ENOG502QSZY">
    <property type="taxonomic scope" value="Eukaryota"/>
</dbReference>
<proteinExistence type="predicted"/>
<accession>T1IBX1</accession>
<evidence type="ECO:0000313" key="1">
    <source>
        <dbReference type="EnsemblMetazoa" id="RPRC013791-PA"/>
    </source>
</evidence>
<keyword evidence="2" id="KW-1185">Reference proteome</keyword>
<dbReference type="HOGENOM" id="CLU_068321_0_0_1"/>
<dbReference type="InParanoid" id="T1IBX1"/>
<dbReference type="PANTHER" id="PTHR15434">
    <property type="entry name" value="HEAT SHOCK FACTOR 2-BINDING PROTEIN"/>
    <property type="match status" value="1"/>
</dbReference>
<dbReference type="OMA" id="QLEYCAN"/>
<dbReference type="GO" id="GO:0005829">
    <property type="term" value="C:cytosol"/>
    <property type="evidence" value="ECO:0007669"/>
    <property type="project" value="TreeGrafter"/>
</dbReference>
<name>T1IBX1_RHOPR</name>
<dbReference type="PANTHER" id="PTHR15434:SF2">
    <property type="entry name" value="HEAT SHOCK FACTOR 2-BINDING PROTEIN"/>
    <property type="match status" value="1"/>
</dbReference>
<dbReference type="InterPro" id="IPR039584">
    <property type="entry name" value="HSF2BP"/>
</dbReference>